<keyword evidence="3" id="KW-1185">Reference proteome</keyword>
<name>A0A7X5ZPI4_9PSEU</name>
<dbReference type="RefSeq" id="WP_167167086.1">
    <property type="nucleotide sequence ID" value="NZ_JAAOYM010000001.1"/>
</dbReference>
<feature type="transmembrane region" description="Helical" evidence="1">
    <location>
        <begin position="88"/>
        <end position="107"/>
    </location>
</feature>
<feature type="transmembrane region" description="Helical" evidence="1">
    <location>
        <begin position="147"/>
        <end position="165"/>
    </location>
</feature>
<evidence type="ECO:0000313" key="3">
    <source>
        <dbReference type="Proteomes" id="UP000545493"/>
    </source>
</evidence>
<sequence>MTSQPTASAGQVGQAAATSAVRRPGTLLAAIGVAVAAAVATIVSGIVMVTGGEDLAIDIVATIAGEDAGSVRDVMGGSALMQEAVDTLNARGIMALVTGAALLLFALLMGRAAVWSRVLVTISAALVLFVDLVVLGDEGTKLMQMPAALGILGTIATFVLVWLPANNRYARQLKANR</sequence>
<organism evidence="2 3">
    <name type="scientific">Saccharomonospora amisosensis</name>
    <dbReference type="NCBI Taxonomy" id="1128677"/>
    <lineage>
        <taxon>Bacteria</taxon>
        <taxon>Bacillati</taxon>
        <taxon>Actinomycetota</taxon>
        <taxon>Actinomycetes</taxon>
        <taxon>Pseudonocardiales</taxon>
        <taxon>Pseudonocardiaceae</taxon>
        <taxon>Saccharomonospora</taxon>
    </lineage>
</organism>
<evidence type="ECO:0000256" key="1">
    <source>
        <dbReference type="SAM" id="Phobius"/>
    </source>
</evidence>
<keyword evidence="1" id="KW-1133">Transmembrane helix</keyword>
<keyword evidence="1" id="KW-0472">Membrane</keyword>
<feature type="transmembrane region" description="Helical" evidence="1">
    <location>
        <begin position="27"/>
        <end position="49"/>
    </location>
</feature>
<gene>
    <name evidence="2" type="ORF">FHU38_001093</name>
</gene>
<keyword evidence="1" id="KW-0812">Transmembrane</keyword>
<feature type="transmembrane region" description="Helical" evidence="1">
    <location>
        <begin position="114"/>
        <end position="135"/>
    </location>
</feature>
<proteinExistence type="predicted"/>
<evidence type="ECO:0000313" key="2">
    <source>
        <dbReference type="EMBL" id="NIJ10749.1"/>
    </source>
</evidence>
<reference evidence="2 3" key="1">
    <citation type="submission" date="2020-03" db="EMBL/GenBank/DDBJ databases">
        <title>Sequencing the genomes of 1000 actinobacteria strains.</title>
        <authorList>
            <person name="Klenk H.-P."/>
        </authorList>
    </citation>
    <scope>NUCLEOTIDE SEQUENCE [LARGE SCALE GENOMIC DNA]</scope>
    <source>
        <strain evidence="2 3">DSM 45685</strain>
    </source>
</reference>
<accession>A0A7X5ZPI4</accession>
<dbReference type="Proteomes" id="UP000545493">
    <property type="component" value="Unassembled WGS sequence"/>
</dbReference>
<dbReference type="AlphaFoldDB" id="A0A7X5ZPI4"/>
<comment type="caution">
    <text evidence="2">The sequence shown here is derived from an EMBL/GenBank/DDBJ whole genome shotgun (WGS) entry which is preliminary data.</text>
</comment>
<protein>
    <submittedName>
        <fullName evidence="2">Uncharacterized protein</fullName>
    </submittedName>
</protein>
<dbReference type="EMBL" id="JAAOYM010000001">
    <property type="protein sequence ID" value="NIJ10749.1"/>
    <property type="molecule type" value="Genomic_DNA"/>
</dbReference>